<evidence type="ECO:0000256" key="1">
    <source>
        <dbReference type="SAM" id="MobiDB-lite"/>
    </source>
</evidence>
<dbReference type="OrthoDB" id="417166at2759"/>
<reference evidence="2" key="1">
    <citation type="submission" date="2021-02" db="EMBL/GenBank/DDBJ databases">
        <authorList>
            <person name="Dougan E. K."/>
            <person name="Rhodes N."/>
            <person name="Thang M."/>
            <person name="Chan C."/>
        </authorList>
    </citation>
    <scope>NUCLEOTIDE SEQUENCE</scope>
</reference>
<dbReference type="EMBL" id="CAJNNV010030236">
    <property type="protein sequence ID" value="CAE8631894.1"/>
    <property type="molecule type" value="Genomic_DNA"/>
</dbReference>
<organism evidence="2 3">
    <name type="scientific">Polarella glacialis</name>
    <name type="common">Dinoflagellate</name>
    <dbReference type="NCBI Taxonomy" id="89957"/>
    <lineage>
        <taxon>Eukaryota</taxon>
        <taxon>Sar</taxon>
        <taxon>Alveolata</taxon>
        <taxon>Dinophyceae</taxon>
        <taxon>Suessiales</taxon>
        <taxon>Suessiaceae</taxon>
        <taxon>Polarella</taxon>
    </lineage>
</organism>
<proteinExistence type="predicted"/>
<dbReference type="AlphaFoldDB" id="A0A813H2J8"/>
<feature type="compositionally biased region" description="Acidic residues" evidence="1">
    <location>
        <begin position="1"/>
        <end position="10"/>
    </location>
</feature>
<evidence type="ECO:0000313" key="2">
    <source>
        <dbReference type="EMBL" id="CAE8631894.1"/>
    </source>
</evidence>
<keyword evidence="3" id="KW-1185">Reference proteome</keyword>
<feature type="compositionally biased region" description="Acidic residues" evidence="1">
    <location>
        <begin position="40"/>
        <end position="49"/>
    </location>
</feature>
<protein>
    <submittedName>
        <fullName evidence="2">Uncharacterized protein</fullName>
    </submittedName>
</protein>
<name>A0A813H2J8_POLGL</name>
<accession>A0A813H2J8</accession>
<dbReference type="Proteomes" id="UP000654075">
    <property type="component" value="Unassembled WGS sequence"/>
</dbReference>
<sequence>AVVVDSDDEPLGSRSWGRDASGSQKRRCVLAPIEAKQEGDEGAECDQADPELASAAPEPGPVPRRPGRPPGERPAANSRQSEPSPEELEGIVQSIRFLPPAERRAAVAALPDVTRRCLSSHLKDESGGSRLGLLLAHLPDLLPAATIQQRRELLDGVRWLQATHATILAAPDMAAVCAKLRE</sequence>
<feature type="region of interest" description="Disordered" evidence="1">
    <location>
        <begin position="1"/>
        <end position="88"/>
    </location>
</feature>
<feature type="non-terminal residue" evidence="2">
    <location>
        <position position="182"/>
    </location>
</feature>
<feature type="non-terminal residue" evidence="2">
    <location>
        <position position="1"/>
    </location>
</feature>
<evidence type="ECO:0000313" key="3">
    <source>
        <dbReference type="Proteomes" id="UP000654075"/>
    </source>
</evidence>
<gene>
    <name evidence="2" type="ORF">PGLA1383_LOCUS47895</name>
</gene>
<comment type="caution">
    <text evidence="2">The sequence shown here is derived from an EMBL/GenBank/DDBJ whole genome shotgun (WGS) entry which is preliminary data.</text>
</comment>